<evidence type="ECO:0000313" key="2">
    <source>
        <dbReference type="EMBL" id="SOD23024.1"/>
    </source>
</evidence>
<protein>
    <recommendedName>
        <fullName evidence="4">ParB-like nuclease domain-containing protein</fullName>
    </recommendedName>
</protein>
<dbReference type="Proteomes" id="UP000219335">
    <property type="component" value="Unassembled WGS sequence"/>
</dbReference>
<dbReference type="SUPFAM" id="SSF110849">
    <property type="entry name" value="ParB/Sulfiredoxin"/>
    <property type="match status" value="1"/>
</dbReference>
<accession>A0A286AMC1</accession>
<reference evidence="2 3" key="1">
    <citation type="submission" date="2017-09" db="EMBL/GenBank/DDBJ databases">
        <authorList>
            <person name="Ehlers B."/>
            <person name="Leendertz F.H."/>
        </authorList>
    </citation>
    <scope>NUCLEOTIDE SEQUENCE [LARGE SCALE GENOMIC DNA]</scope>
    <source>
        <strain evidence="2 3">Nm42</strain>
    </source>
</reference>
<dbReference type="RefSeq" id="WP_097107729.1">
    <property type="nucleotide sequence ID" value="NZ_OCMU01000005.1"/>
</dbReference>
<dbReference type="InterPro" id="IPR036086">
    <property type="entry name" value="ParB/Sulfiredoxin_sf"/>
</dbReference>
<feature type="region of interest" description="Disordered" evidence="1">
    <location>
        <begin position="143"/>
        <end position="180"/>
    </location>
</feature>
<dbReference type="AlphaFoldDB" id="A0A286AMC1"/>
<organism evidence="2 3">
    <name type="scientific">Nitrosomonas ureae</name>
    <dbReference type="NCBI Taxonomy" id="44577"/>
    <lineage>
        <taxon>Bacteria</taxon>
        <taxon>Pseudomonadati</taxon>
        <taxon>Pseudomonadota</taxon>
        <taxon>Betaproteobacteria</taxon>
        <taxon>Nitrosomonadales</taxon>
        <taxon>Nitrosomonadaceae</taxon>
        <taxon>Nitrosomonas</taxon>
    </lineage>
</organism>
<gene>
    <name evidence="2" type="ORF">SAMN06297164_3655</name>
</gene>
<sequence length="197" mass="22140">MSVSEYCRTVLGSHVHGKSEVLRLQQERPAVTTFFNGAEHILVDGFHRYWAHKNLGILDIESDIYEGPKREAILFSASVNGTHGLRLTNQDKRKHVLVLLNDEEWKYWTDSAIAKHCKVTQPFVGKIRKEIITVIISPPKPASNLESGKKLSAGTSSETEQSDQKEHKDESDDRDQKLLESADAIQSLAGRLQPILV</sequence>
<name>A0A286AMC1_9PROT</name>
<evidence type="ECO:0000256" key="1">
    <source>
        <dbReference type="SAM" id="MobiDB-lite"/>
    </source>
</evidence>
<evidence type="ECO:0008006" key="4">
    <source>
        <dbReference type="Google" id="ProtNLM"/>
    </source>
</evidence>
<dbReference type="EMBL" id="OCMU01000005">
    <property type="protein sequence ID" value="SOD23024.1"/>
    <property type="molecule type" value="Genomic_DNA"/>
</dbReference>
<proteinExistence type="predicted"/>
<evidence type="ECO:0000313" key="3">
    <source>
        <dbReference type="Proteomes" id="UP000219335"/>
    </source>
</evidence>
<feature type="compositionally biased region" description="Basic and acidic residues" evidence="1">
    <location>
        <begin position="162"/>
        <end position="180"/>
    </location>
</feature>